<sequence>MFKIKIFILICFIVFSILSQAQSVRGCLSGNCRNGKGIFIDSFGNEFKGIFKNEKLEGYAEVKFKNHGTFSGVYKNSSIKGKGQWTDPETGNVVYGTWVEDGDCNENGCKTWARFIPDSDDVECIFRGNFRENRKVGKGGYTCINGESFEGIYSNDLANGYGKLKYSDGTVFEGEFKNGRPVSN</sequence>
<gene>
    <name evidence="3" type="ORF">CH367_15040</name>
</gene>
<keyword evidence="4" id="KW-1185">Reference proteome</keyword>
<dbReference type="EMBL" id="NPDS01000007">
    <property type="protein sequence ID" value="PJZ56433.1"/>
    <property type="molecule type" value="Genomic_DNA"/>
</dbReference>
<dbReference type="Proteomes" id="UP000231879">
    <property type="component" value="Unassembled WGS sequence"/>
</dbReference>
<comment type="caution">
    <text evidence="3">The sequence shown here is derived from an EMBL/GenBank/DDBJ whole genome shotgun (WGS) entry which is preliminary data.</text>
</comment>
<reference evidence="3 4" key="1">
    <citation type="submission" date="2017-07" db="EMBL/GenBank/DDBJ databases">
        <title>Leptospira spp. isolated from tropical soils.</title>
        <authorList>
            <person name="Thibeaux R."/>
            <person name="Iraola G."/>
            <person name="Ferres I."/>
            <person name="Bierque E."/>
            <person name="Girault D."/>
            <person name="Soupe-Gilbert M.-E."/>
            <person name="Picardeau M."/>
            <person name="Goarant C."/>
        </authorList>
    </citation>
    <scope>NUCLEOTIDE SEQUENCE [LARGE SCALE GENOMIC DNA]</scope>
    <source>
        <strain evidence="3 4">FH4-C-A1</strain>
    </source>
</reference>
<accession>A0ABX4NN89</accession>
<evidence type="ECO:0000256" key="2">
    <source>
        <dbReference type="SAM" id="SignalP"/>
    </source>
</evidence>
<dbReference type="Gene3D" id="2.20.110.10">
    <property type="entry name" value="Histone H3 K4-specific methyltransferase SET7/9 N-terminal domain"/>
    <property type="match status" value="2"/>
</dbReference>
<name>A0ABX4NN89_9LEPT</name>
<evidence type="ECO:0000256" key="1">
    <source>
        <dbReference type="ARBA" id="ARBA00022737"/>
    </source>
</evidence>
<dbReference type="PANTHER" id="PTHR43215">
    <property type="entry name" value="RADIAL SPOKE HEAD 1 HOMOLOG"/>
    <property type="match status" value="1"/>
</dbReference>
<dbReference type="Pfam" id="PF02493">
    <property type="entry name" value="MORN"/>
    <property type="match status" value="3"/>
</dbReference>
<keyword evidence="2" id="KW-0732">Signal</keyword>
<evidence type="ECO:0000313" key="3">
    <source>
        <dbReference type="EMBL" id="PJZ56433.1"/>
    </source>
</evidence>
<organism evidence="3 4">
    <name type="scientific">Leptospira barantonii</name>
    <dbReference type="NCBI Taxonomy" id="2023184"/>
    <lineage>
        <taxon>Bacteria</taxon>
        <taxon>Pseudomonadati</taxon>
        <taxon>Spirochaetota</taxon>
        <taxon>Spirochaetia</taxon>
        <taxon>Leptospirales</taxon>
        <taxon>Leptospiraceae</taxon>
        <taxon>Leptospira</taxon>
    </lineage>
</organism>
<evidence type="ECO:0000313" key="4">
    <source>
        <dbReference type="Proteomes" id="UP000231879"/>
    </source>
</evidence>
<protein>
    <submittedName>
        <fullName evidence="3">Membrane-binding protein</fullName>
    </submittedName>
</protein>
<dbReference type="PANTHER" id="PTHR43215:SF14">
    <property type="entry name" value="RADIAL SPOKE HEAD 1 HOMOLOG"/>
    <property type="match status" value="1"/>
</dbReference>
<dbReference type="SUPFAM" id="SSF82185">
    <property type="entry name" value="Histone H3 K4-specific methyltransferase SET7/9 N-terminal domain"/>
    <property type="match status" value="2"/>
</dbReference>
<keyword evidence="1" id="KW-0677">Repeat</keyword>
<feature type="chain" id="PRO_5046718933" evidence="2">
    <location>
        <begin position="22"/>
        <end position="184"/>
    </location>
</feature>
<feature type="signal peptide" evidence="2">
    <location>
        <begin position="1"/>
        <end position="21"/>
    </location>
</feature>
<proteinExistence type="predicted"/>
<dbReference type="InterPro" id="IPR003409">
    <property type="entry name" value="MORN"/>
</dbReference>
<dbReference type="RefSeq" id="WP_100763340.1">
    <property type="nucleotide sequence ID" value="NZ_NPDS01000007.1"/>
</dbReference>